<evidence type="ECO:0000313" key="2">
    <source>
        <dbReference type="EMBL" id="CAG8545498.1"/>
    </source>
</evidence>
<dbReference type="GO" id="GO:0005524">
    <property type="term" value="F:ATP binding"/>
    <property type="evidence" value="ECO:0007669"/>
    <property type="project" value="InterPro"/>
</dbReference>
<dbReference type="Gene3D" id="1.10.510.10">
    <property type="entry name" value="Transferase(Phosphotransferase) domain 1"/>
    <property type="match status" value="1"/>
</dbReference>
<dbReference type="EMBL" id="CAJVPS010001632">
    <property type="protein sequence ID" value="CAG8545498.1"/>
    <property type="molecule type" value="Genomic_DNA"/>
</dbReference>
<proteinExistence type="predicted"/>
<gene>
    <name evidence="2" type="ORF">ALEPTO_LOCUS5620</name>
</gene>
<dbReference type="Pfam" id="PF00069">
    <property type="entry name" value="Pkinase"/>
    <property type="match status" value="1"/>
</dbReference>
<dbReference type="InterPro" id="IPR000719">
    <property type="entry name" value="Prot_kinase_dom"/>
</dbReference>
<dbReference type="InterPro" id="IPR008266">
    <property type="entry name" value="Tyr_kinase_AS"/>
</dbReference>
<organism evidence="2 3">
    <name type="scientific">Ambispora leptoticha</name>
    <dbReference type="NCBI Taxonomy" id="144679"/>
    <lineage>
        <taxon>Eukaryota</taxon>
        <taxon>Fungi</taxon>
        <taxon>Fungi incertae sedis</taxon>
        <taxon>Mucoromycota</taxon>
        <taxon>Glomeromycotina</taxon>
        <taxon>Glomeromycetes</taxon>
        <taxon>Archaeosporales</taxon>
        <taxon>Ambisporaceae</taxon>
        <taxon>Ambispora</taxon>
    </lineage>
</organism>
<accession>A0A9N9FNK3</accession>
<reference evidence="2" key="1">
    <citation type="submission" date="2021-06" db="EMBL/GenBank/DDBJ databases">
        <authorList>
            <person name="Kallberg Y."/>
            <person name="Tangrot J."/>
            <person name="Rosling A."/>
        </authorList>
    </citation>
    <scope>NUCLEOTIDE SEQUENCE</scope>
    <source>
        <strain evidence="2">FL130A</strain>
    </source>
</reference>
<dbReference type="GO" id="GO:0004672">
    <property type="term" value="F:protein kinase activity"/>
    <property type="evidence" value="ECO:0007669"/>
    <property type="project" value="InterPro"/>
</dbReference>
<protein>
    <submittedName>
        <fullName evidence="2">10533_t:CDS:1</fullName>
    </submittedName>
</protein>
<comment type="caution">
    <text evidence="2">The sequence shown here is derived from an EMBL/GenBank/DDBJ whole genome shotgun (WGS) entry which is preliminary data.</text>
</comment>
<dbReference type="InterPro" id="IPR011009">
    <property type="entry name" value="Kinase-like_dom_sf"/>
</dbReference>
<dbReference type="SUPFAM" id="SSF56112">
    <property type="entry name" value="Protein kinase-like (PK-like)"/>
    <property type="match status" value="1"/>
</dbReference>
<evidence type="ECO:0000313" key="3">
    <source>
        <dbReference type="Proteomes" id="UP000789508"/>
    </source>
</evidence>
<dbReference type="Gene3D" id="1.10.150.50">
    <property type="entry name" value="Transcription Factor, Ets-1"/>
    <property type="match status" value="1"/>
</dbReference>
<keyword evidence="3" id="KW-1185">Reference proteome</keyword>
<evidence type="ECO:0000259" key="1">
    <source>
        <dbReference type="PROSITE" id="PS50011"/>
    </source>
</evidence>
<name>A0A9N9FNK3_9GLOM</name>
<dbReference type="PROSITE" id="PS00109">
    <property type="entry name" value="PROTEIN_KINASE_TYR"/>
    <property type="match status" value="1"/>
</dbReference>
<dbReference type="InterPro" id="IPR013761">
    <property type="entry name" value="SAM/pointed_sf"/>
</dbReference>
<dbReference type="SUPFAM" id="SSF47769">
    <property type="entry name" value="SAM/Pointed domain"/>
    <property type="match status" value="1"/>
</dbReference>
<dbReference type="Proteomes" id="UP000789508">
    <property type="component" value="Unassembled WGS sequence"/>
</dbReference>
<dbReference type="AlphaFoldDB" id="A0A9N9FNK3"/>
<dbReference type="OrthoDB" id="2416192at2759"/>
<sequence length="625" mass="71764">MSTSTGKTISLPTINEVEGYKTTEDLINFLRDQDIGLEDKHFNILREQEIDGSAFLRLNADKLMNYATTALNQKVQELRERLAILQASKVKEEVPIYFRYYDSEIISLSSEDWKNFIQLYAHLEKAFDLKGSLTAYKFSISDKLIDLSWSKSVFIDFIEKHKCSFNNPIIISGKKKAPSKLGEPEEWYKRQKTTAVDAICLNHCPPTASSSIPISLLCSIFGKFKDLCDEFSESEDNLFAHDFCFEMAKCYNYESERQNKANDMLSKYLKRPVQPIVTENNHRTDGTMCYIQGSNVYHEANVKYKKYNCSSNACPYLENCGYFLAFCGEKENHPTYHVTNFPCFLIIISGPYFSVSGAVFADVAIIDPLTPVFPLIWQKYDEAMMVSIAKTFRALKISLQLLDRYYANVDKLIQDEPQTGHPVHPSFPEVIIDDKSYMVQINFQVSTNLLWEVTLLNEQGPHITAYVKAVQKHRYSLDTHELLAKVGYAPKVFTTSVIPGNWILIYMECLNNHSILNHITSNLDDQERSSLGKKIKGVVEHLHNLGYVHGDLREGNIMVHRLGGNEFDVKLIDFEWSGKVGSACYSPFMNRKTIKWPDGAEDWKLVTKNHDLFMLEQTLWEKRLL</sequence>
<dbReference type="PROSITE" id="PS50011">
    <property type="entry name" value="PROTEIN_KINASE_DOM"/>
    <property type="match status" value="1"/>
</dbReference>
<feature type="domain" description="Protein kinase" evidence="1">
    <location>
        <begin position="377"/>
        <end position="625"/>
    </location>
</feature>